<feature type="region of interest" description="Disordered" evidence="2">
    <location>
        <begin position="236"/>
        <end position="256"/>
    </location>
</feature>
<dbReference type="EMBL" id="MUFR01000039">
    <property type="protein sequence ID" value="OOF33123.1"/>
    <property type="molecule type" value="Genomic_DNA"/>
</dbReference>
<name>A0ABX3KNQ1_SALCS</name>
<gene>
    <name evidence="4" type="ORF">BZJ21_12590</name>
</gene>
<dbReference type="CDD" id="cd06257">
    <property type="entry name" value="DnaJ"/>
    <property type="match status" value="1"/>
</dbReference>
<feature type="domain" description="J" evidence="3">
    <location>
        <begin position="3"/>
        <end position="56"/>
    </location>
</feature>
<dbReference type="PROSITE" id="PS50076">
    <property type="entry name" value="DNAJ_2"/>
    <property type="match status" value="1"/>
</dbReference>
<sequence>MTTWNELLGVNAGETAAQVKQRHKRLSSRVHPDKGGSTGLMQLVSEAYQAVKLGKGDDSALGQTQNEGSQAALRSQVARLQKELAVLQQENRTLKSRQAGQQIPAHLTAKIAKLEFDNRQWREQYQKLERQHQSLDGQHARLTREHDKEKKEATQRNRELKDALTRVEQLETELTHKATPVTLKPAKPGLAWRWVLASWCAIALVMVPIGQWQRWLAPLIGDSQPDTAQRVRIINPKPPASEPVDTVAATQSPAAPPPSLPAAPMIELNPTAEKWHINQYTDIAQPYLALRSQQGSYIVANCVGDFYIYLNRSYQPLRVPPNLDYVAQRQHFHVYAIPYGQGASIDSWQLARKVQIFDDTFVSADLTPKLRAFEQSCRQTSDLTAVNRE</sequence>
<keyword evidence="1" id="KW-0143">Chaperone</keyword>
<dbReference type="InterPro" id="IPR001623">
    <property type="entry name" value="DnaJ_domain"/>
</dbReference>
<dbReference type="Proteomes" id="UP000189431">
    <property type="component" value="Unassembled WGS sequence"/>
</dbReference>
<reference evidence="5" key="1">
    <citation type="submission" date="2017-01" db="EMBL/GenBank/DDBJ databases">
        <title>Draft genome of the species Salinivibrio costicola subsp. alcaliphilus.</title>
        <authorList>
            <person name="Lopez-Hermoso C."/>
            <person name="De La Haba R."/>
            <person name="Sanchez-Porro C."/>
            <person name="Ventosa A."/>
        </authorList>
    </citation>
    <scope>NUCLEOTIDE SEQUENCE [LARGE SCALE GENOMIC DNA]</scope>
    <source>
        <strain evidence="5">CBH448</strain>
    </source>
</reference>
<protein>
    <recommendedName>
        <fullName evidence="3">J domain-containing protein</fullName>
    </recommendedName>
</protein>
<dbReference type="SUPFAM" id="SSF46565">
    <property type="entry name" value="Chaperone J-domain"/>
    <property type="match status" value="1"/>
</dbReference>
<evidence type="ECO:0000256" key="2">
    <source>
        <dbReference type="SAM" id="MobiDB-lite"/>
    </source>
</evidence>
<accession>A0ABX3KNQ1</accession>
<dbReference type="RefSeq" id="WP_077669956.1">
    <property type="nucleotide sequence ID" value="NZ_MUFR01000039.1"/>
</dbReference>
<dbReference type="SMART" id="SM00271">
    <property type="entry name" value="DnaJ"/>
    <property type="match status" value="1"/>
</dbReference>
<proteinExistence type="predicted"/>
<feature type="region of interest" description="Disordered" evidence="2">
    <location>
        <begin position="130"/>
        <end position="159"/>
    </location>
</feature>
<evidence type="ECO:0000313" key="4">
    <source>
        <dbReference type="EMBL" id="OOF33123.1"/>
    </source>
</evidence>
<comment type="caution">
    <text evidence="4">The sequence shown here is derived from an EMBL/GenBank/DDBJ whole genome shotgun (WGS) entry which is preliminary data.</text>
</comment>
<evidence type="ECO:0000313" key="5">
    <source>
        <dbReference type="Proteomes" id="UP000189431"/>
    </source>
</evidence>
<organism evidence="4 5">
    <name type="scientific">Salinivibrio costicola subsp. alcaliphilus</name>
    <dbReference type="NCBI Taxonomy" id="272773"/>
    <lineage>
        <taxon>Bacteria</taxon>
        <taxon>Pseudomonadati</taxon>
        <taxon>Pseudomonadota</taxon>
        <taxon>Gammaproteobacteria</taxon>
        <taxon>Vibrionales</taxon>
        <taxon>Vibrionaceae</taxon>
        <taxon>Salinivibrio</taxon>
    </lineage>
</organism>
<evidence type="ECO:0000256" key="1">
    <source>
        <dbReference type="ARBA" id="ARBA00023186"/>
    </source>
</evidence>
<evidence type="ECO:0000259" key="3">
    <source>
        <dbReference type="PROSITE" id="PS50076"/>
    </source>
</evidence>
<dbReference type="Gene3D" id="1.10.287.110">
    <property type="entry name" value="DnaJ domain"/>
    <property type="match status" value="1"/>
</dbReference>
<keyword evidence="5" id="KW-1185">Reference proteome</keyword>
<dbReference type="InterPro" id="IPR036869">
    <property type="entry name" value="J_dom_sf"/>
</dbReference>